<name>A0ABN2CWK5_9ACTN</name>
<evidence type="ECO:0000313" key="1">
    <source>
        <dbReference type="EMBL" id="GAA1565849.1"/>
    </source>
</evidence>
<comment type="caution">
    <text evidence="1">The sequence shown here is derived from an EMBL/GenBank/DDBJ whole genome shotgun (WGS) entry which is preliminary data.</text>
</comment>
<dbReference type="Pfam" id="PF02515">
    <property type="entry name" value="CoA_transf_3"/>
    <property type="match status" value="1"/>
</dbReference>
<dbReference type="SUPFAM" id="SSF89796">
    <property type="entry name" value="CoA-transferase family III (CaiB/BaiF)"/>
    <property type="match status" value="1"/>
</dbReference>
<dbReference type="InterPro" id="IPR023606">
    <property type="entry name" value="CoA-Trfase_III_dom_1_sf"/>
</dbReference>
<reference evidence="1 2" key="1">
    <citation type="journal article" date="2019" name="Int. J. Syst. Evol. Microbiol.">
        <title>The Global Catalogue of Microorganisms (GCM) 10K type strain sequencing project: providing services to taxonomists for standard genome sequencing and annotation.</title>
        <authorList>
            <consortium name="The Broad Institute Genomics Platform"/>
            <consortium name="The Broad Institute Genome Sequencing Center for Infectious Disease"/>
            <person name="Wu L."/>
            <person name="Ma J."/>
        </authorList>
    </citation>
    <scope>NUCLEOTIDE SEQUENCE [LARGE SCALE GENOMIC DNA]</scope>
    <source>
        <strain evidence="1 2">JCM 15933</strain>
    </source>
</reference>
<dbReference type="InterPro" id="IPR050509">
    <property type="entry name" value="CoA-transferase_III"/>
</dbReference>
<evidence type="ECO:0000313" key="2">
    <source>
        <dbReference type="Proteomes" id="UP001501470"/>
    </source>
</evidence>
<dbReference type="PANTHER" id="PTHR48228:SF5">
    <property type="entry name" value="ALPHA-METHYLACYL-COA RACEMASE"/>
    <property type="match status" value="1"/>
</dbReference>
<keyword evidence="2" id="KW-1185">Reference proteome</keyword>
<dbReference type="Gene3D" id="3.40.50.10540">
    <property type="entry name" value="Crotonobetainyl-coa:carnitine coa-transferase, domain 1"/>
    <property type="match status" value="1"/>
</dbReference>
<accession>A0ABN2CWK5</accession>
<dbReference type="RefSeq" id="WP_344513083.1">
    <property type="nucleotide sequence ID" value="NZ_BAAAQD010000036.1"/>
</dbReference>
<protein>
    <submittedName>
        <fullName evidence="1">CaiB/BaiF CoA-transferase family protein</fullName>
    </submittedName>
</protein>
<dbReference type="Proteomes" id="UP001501470">
    <property type="component" value="Unassembled WGS sequence"/>
</dbReference>
<dbReference type="EMBL" id="BAAAQD010000036">
    <property type="protein sequence ID" value="GAA1565849.1"/>
    <property type="molecule type" value="Genomic_DNA"/>
</dbReference>
<gene>
    <name evidence="1" type="ORF">GCM10009827_104420</name>
</gene>
<dbReference type="Gene3D" id="3.30.1540.10">
    <property type="entry name" value="formyl-coa transferase, domain 3"/>
    <property type="match status" value="1"/>
</dbReference>
<dbReference type="PANTHER" id="PTHR48228">
    <property type="entry name" value="SUCCINYL-COA--D-CITRAMALATE COA-TRANSFERASE"/>
    <property type="match status" value="1"/>
</dbReference>
<dbReference type="InterPro" id="IPR003673">
    <property type="entry name" value="CoA-Trfase_fam_III"/>
</dbReference>
<proteinExistence type="predicted"/>
<dbReference type="InterPro" id="IPR044855">
    <property type="entry name" value="CoA-Trfase_III_dom3_sf"/>
</dbReference>
<organism evidence="1 2">
    <name type="scientific">Dactylosporangium maewongense</name>
    <dbReference type="NCBI Taxonomy" id="634393"/>
    <lineage>
        <taxon>Bacteria</taxon>
        <taxon>Bacillati</taxon>
        <taxon>Actinomycetota</taxon>
        <taxon>Actinomycetes</taxon>
        <taxon>Micromonosporales</taxon>
        <taxon>Micromonosporaceae</taxon>
        <taxon>Dactylosporangium</taxon>
    </lineage>
</organism>
<sequence length="362" mass="37471">MTDGPLRGVRVLELLGIGPEPFAGMLLADLGADVLALRRPGQVPGGGGLERGRPVAGVNLKDAGTADVVRGLLPSVDVLLEGYRPGVAERLGLGPEDCHAINPRLVYGRMTGWGQTGPLAATAGHDINYIAVTGALHAAARAGQPPTPPANLLGDFGGGGMYLVTAVLAALVERARTSTGRVLDVAITDGTTYLASMLYGMHRDGQWRDEAGTNLLDTGAPYYDVYACADGRHVAIGALEPQFFAALADLLGLGPQLREDRDDPARWPALRAAIAAAVLTRTRDEWAALAVGTDACLTPVLTLSEAPRHGQAVARAAFADGMPRLPLGRAAATASAADVVRAWGAPPELAAAVAQWPSTPTR</sequence>